<keyword evidence="6" id="KW-1185">Reference proteome</keyword>
<name>A0A917C549_9PROT</name>
<dbReference type="PANTHER" id="PTHR43132:SF2">
    <property type="entry name" value="ARSENICAL RESISTANCE OPERON REPRESSOR ARSR-RELATED"/>
    <property type="match status" value="1"/>
</dbReference>
<protein>
    <submittedName>
        <fullName evidence="5">Transcriptional regulator</fullName>
    </submittedName>
</protein>
<dbReference type="SMART" id="SM00418">
    <property type="entry name" value="HTH_ARSR"/>
    <property type="match status" value="1"/>
</dbReference>
<organism evidence="5 6">
    <name type="scientific">Terasakiella brassicae</name>
    <dbReference type="NCBI Taxonomy" id="1634917"/>
    <lineage>
        <taxon>Bacteria</taxon>
        <taxon>Pseudomonadati</taxon>
        <taxon>Pseudomonadota</taxon>
        <taxon>Alphaproteobacteria</taxon>
        <taxon>Rhodospirillales</taxon>
        <taxon>Terasakiellaceae</taxon>
        <taxon>Terasakiella</taxon>
    </lineage>
</organism>
<dbReference type="Pfam" id="PF12840">
    <property type="entry name" value="HTH_20"/>
    <property type="match status" value="1"/>
</dbReference>
<dbReference type="PRINTS" id="PR00778">
    <property type="entry name" value="HTHARSR"/>
</dbReference>
<dbReference type="Gene3D" id="1.10.10.10">
    <property type="entry name" value="Winged helix-like DNA-binding domain superfamily/Winged helix DNA-binding domain"/>
    <property type="match status" value="1"/>
</dbReference>
<gene>
    <name evidence="5" type="ORF">GCM10011332_23250</name>
</gene>
<dbReference type="NCBIfam" id="NF033788">
    <property type="entry name" value="HTH_metalloreg"/>
    <property type="match status" value="1"/>
</dbReference>
<keyword evidence="1" id="KW-0805">Transcription regulation</keyword>
<dbReference type="AlphaFoldDB" id="A0A917C549"/>
<dbReference type="GO" id="GO:0003700">
    <property type="term" value="F:DNA-binding transcription factor activity"/>
    <property type="evidence" value="ECO:0007669"/>
    <property type="project" value="InterPro"/>
</dbReference>
<dbReference type="InterPro" id="IPR011991">
    <property type="entry name" value="ArsR-like_HTH"/>
</dbReference>
<dbReference type="CDD" id="cd00090">
    <property type="entry name" value="HTH_ARSR"/>
    <property type="match status" value="1"/>
</dbReference>
<dbReference type="InterPro" id="IPR051011">
    <property type="entry name" value="Metal_resp_trans_reg"/>
</dbReference>
<sequence>MEINDATEMLGALSYEARLRIFRYLVRQGPDGASAGDIASACEITASTLSHHLNQMRNAGLIERTRQSRSLIYVADFKTMNALIDFLSDECCNGQPELCRSTKEVRT</sequence>
<keyword evidence="3" id="KW-0804">Transcription</keyword>
<dbReference type="SUPFAM" id="SSF46785">
    <property type="entry name" value="Winged helix' DNA-binding domain"/>
    <property type="match status" value="1"/>
</dbReference>
<dbReference type="GO" id="GO:0003677">
    <property type="term" value="F:DNA binding"/>
    <property type="evidence" value="ECO:0007669"/>
    <property type="project" value="UniProtKB-KW"/>
</dbReference>
<dbReference type="PROSITE" id="PS50987">
    <property type="entry name" value="HTH_ARSR_2"/>
    <property type="match status" value="1"/>
</dbReference>
<dbReference type="Proteomes" id="UP000632498">
    <property type="component" value="Unassembled WGS sequence"/>
</dbReference>
<evidence type="ECO:0000256" key="2">
    <source>
        <dbReference type="ARBA" id="ARBA00023125"/>
    </source>
</evidence>
<keyword evidence="2" id="KW-0238">DNA-binding</keyword>
<dbReference type="InterPro" id="IPR036388">
    <property type="entry name" value="WH-like_DNA-bd_sf"/>
</dbReference>
<reference evidence="5" key="2">
    <citation type="submission" date="2020-09" db="EMBL/GenBank/DDBJ databases">
        <authorList>
            <person name="Sun Q."/>
            <person name="Zhou Y."/>
        </authorList>
    </citation>
    <scope>NUCLEOTIDE SEQUENCE</scope>
    <source>
        <strain evidence="5">CGMCC 1.15254</strain>
    </source>
</reference>
<dbReference type="EMBL" id="BMHV01000016">
    <property type="protein sequence ID" value="GGF68437.1"/>
    <property type="molecule type" value="Genomic_DNA"/>
</dbReference>
<proteinExistence type="predicted"/>
<accession>A0A917C549</accession>
<feature type="domain" description="HTH arsR-type" evidence="4">
    <location>
        <begin position="1"/>
        <end position="95"/>
    </location>
</feature>
<evidence type="ECO:0000256" key="3">
    <source>
        <dbReference type="ARBA" id="ARBA00023163"/>
    </source>
</evidence>
<evidence type="ECO:0000259" key="4">
    <source>
        <dbReference type="PROSITE" id="PS50987"/>
    </source>
</evidence>
<evidence type="ECO:0000313" key="6">
    <source>
        <dbReference type="Proteomes" id="UP000632498"/>
    </source>
</evidence>
<dbReference type="InterPro" id="IPR001845">
    <property type="entry name" value="HTH_ArsR_DNA-bd_dom"/>
</dbReference>
<reference evidence="5" key="1">
    <citation type="journal article" date="2014" name="Int. J. Syst. Evol. Microbiol.">
        <title>Complete genome sequence of Corynebacterium casei LMG S-19264T (=DSM 44701T), isolated from a smear-ripened cheese.</title>
        <authorList>
            <consortium name="US DOE Joint Genome Institute (JGI-PGF)"/>
            <person name="Walter F."/>
            <person name="Albersmeier A."/>
            <person name="Kalinowski J."/>
            <person name="Ruckert C."/>
        </authorList>
    </citation>
    <scope>NUCLEOTIDE SEQUENCE</scope>
    <source>
        <strain evidence="5">CGMCC 1.15254</strain>
    </source>
</reference>
<dbReference type="InterPro" id="IPR036390">
    <property type="entry name" value="WH_DNA-bd_sf"/>
</dbReference>
<evidence type="ECO:0000256" key="1">
    <source>
        <dbReference type="ARBA" id="ARBA00023015"/>
    </source>
</evidence>
<dbReference type="RefSeq" id="WP_188665260.1">
    <property type="nucleotide sequence ID" value="NZ_BMHV01000016.1"/>
</dbReference>
<evidence type="ECO:0000313" key="5">
    <source>
        <dbReference type="EMBL" id="GGF68437.1"/>
    </source>
</evidence>
<comment type="caution">
    <text evidence="5">The sequence shown here is derived from an EMBL/GenBank/DDBJ whole genome shotgun (WGS) entry which is preliminary data.</text>
</comment>
<dbReference type="PANTHER" id="PTHR43132">
    <property type="entry name" value="ARSENICAL RESISTANCE OPERON REPRESSOR ARSR-RELATED"/>
    <property type="match status" value="1"/>
</dbReference>